<evidence type="ECO:0000313" key="1">
    <source>
        <dbReference type="EMBL" id="KAB1141712.1"/>
    </source>
</evidence>
<gene>
    <name evidence="1" type="ORF">F7R91_31360</name>
</gene>
<proteinExistence type="predicted"/>
<accession>A0A6H9USV7</accession>
<evidence type="ECO:0000313" key="2">
    <source>
        <dbReference type="Proteomes" id="UP000442707"/>
    </source>
</evidence>
<dbReference type="Proteomes" id="UP000442707">
    <property type="component" value="Unassembled WGS sequence"/>
</dbReference>
<comment type="caution">
    <text evidence="1">The sequence shown here is derived from an EMBL/GenBank/DDBJ whole genome shotgun (WGS) entry which is preliminary data.</text>
</comment>
<dbReference type="AlphaFoldDB" id="A0A6H9USV7"/>
<dbReference type="RefSeq" id="WP_150954575.1">
    <property type="nucleotide sequence ID" value="NZ_VZRB01000029.1"/>
</dbReference>
<protein>
    <submittedName>
        <fullName evidence="1">Uncharacterized protein</fullName>
    </submittedName>
</protein>
<sequence>MPQAIGCCQYAVVAMESNAGKPSGRRRPPVFGPEPWPHAAPSGRWTYWDVWFAVVCVVDCGSDWDEFDAHLTRERSGGMMHGTFLEPLWSHLLDLRERLTAARLGAAELADEAVRDPKVVARARAKVWRQPLEGRAKTEAMCSTPGRRLSERALTGAWPSFPVSPQGPYETLVQGVDLDRHHGQWATMALAEVLVETTIGQIEAAGGDPARLLAVRRAALTCGVRALRVCDDSCGTLGEWLRHAVAEYTAVPWRQVSIPAAVFWRDFLEVLGETGDFGGTFRQETQVFLHAGVQSDLELVDDLVAELHREYAAARWDFRALEILGRRAYAQVAAGAVDRFAATAALLGSEDWQPLDAMVACALRRGDATTACAVLRAADRPGLHQDWVRRRALEVEQEGHT</sequence>
<dbReference type="EMBL" id="VZRB01000029">
    <property type="protein sequence ID" value="KAB1141712.1"/>
    <property type="molecule type" value="Genomic_DNA"/>
</dbReference>
<organism evidence="1 2">
    <name type="scientific">Streptomyces luteolifulvus</name>
    <dbReference type="NCBI Taxonomy" id="2615112"/>
    <lineage>
        <taxon>Bacteria</taxon>
        <taxon>Bacillati</taxon>
        <taxon>Actinomycetota</taxon>
        <taxon>Actinomycetes</taxon>
        <taxon>Kitasatosporales</taxon>
        <taxon>Streptomycetaceae</taxon>
        <taxon>Streptomyces</taxon>
    </lineage>
</organism>
<keyword evidence="2" id="KW-1185">Reference proteome</keyword>
<name>A0A6H9USV7_9ACTN</name>
<reference evidence="1 2" key="1">
    <citation type="submission" date="2019-09" db="EMBL/GenBank/DDBJ databases">
        <title>Screening of Novel Bioactive Compounds from Soil-Associated.</title>
        <authorList>
            <person name="Zhao S."/>
        </authorList>
    </citation>
    <scope>NUCLEOTIDE SEQUENCE [LARGE SCALE GENOMIC DNA]</scope>
    <source>
        <strain evidence="1 2">HIT-DPA4</strain>
    </source>
</reference>